<keyword evidence="1" id="KW-0732">Signal</keyword>
<sequence length="197" mass="22116">MKLYLITLCALIATATISAQKPWTSRDSSTVEKLKKTITLSEAKVQKAQVKVDYADSLIQVGSSQLAEGKSLKKQLKTETKSLTKQYAVDKKPLLKISKSKNRDEAAEAKAEIKAIDAKFKIDSKELSNKTKANDKLISTGERNLGKGKGYIKTYERSLKDAQADLQYAQEELDWKLEDLNFDEEPESEKKGKKKKK</sequence>
<evidence type="ECO:0000256" key="1">
    <source>
        <dbReference type="SAM" id="SignalP"/>
    </source>
</evidence>
<organism evidence="2 3">
    <name type="scientific">Plebeiibacterium marinum</name>
    <dbReference type="NCBI Taxonomy" id="2992111"/>
    <lineage>
        <taxon>Bacteria</taxon>
        <taxon>Pseudomonadati</taxon>
        <taxon>Bacteroidota</taxon>
        <taxon>Bacteroidia</taxon>
        <taxon>Marinilabiliales</taxon>
        <taxon>Marinilabiliaceae</taxon>
        <taxon>Plebeiibacterium</taxon>
    </lineage>
</organism>
<dbReference type="RefSeq" id="WP_301198976.1">
    <property type="nucleotide sequence ID" value="NZ_JAPDPI010000013.1"/>
</dbReference>
<reference evidence="2" key="1">
    <citation type="submission" date="2022-10" db="EMBL/GenBank/DDBJ databases">
        <authorList>
            <person name="Yu W.X."/>
        </authorList>
    </citation>
    <scope>NUCLEOTIDE SEQUENCE</scope>
    <source>
        <strain evidence="2">D04</strain>
    </source>
</reference>
<evidence type="ECO:0008006" key="4">
    <source>
        <dbReference type="Google" id="ProtNLM"/>
    </source>
</evidence>
<comment type="caution">
    <text evidence="2">The sequence shown here is derived from an EMBL/GenBank/DDBJ whole genome shotgun (WGS) entry which is preliminary data.</text>
</comment>
<feature type="chain" id="PRO_5042226145" description="DUF5667 domain-containing protein" evidence="1">
    <location>
        <begin position="20"/>
        <end position="197"/>
    </location>
</feature>
<feature type="signal peptide" evidence="1">
    <location>
        <begin position="1"/>
        <end position="19"/>
    </location>
</feature>
<evidence type="ECO:0000313" key="2">
    <source>
        <dbReference type="EMBL" id="MCW3805606.1"/>
    </source>
</evidence>
<name>A0AAE3MDT4_9BACT</name>
<gene>
    <name evidence="2" type="ORF">OM074_08190</name>
</gene>
<proteinExistence type="predicted"/>
<accession>A0AAE3MDT4</accession>
<dbReference type="Proteomes" id="UP001207408">
    <property type="component" value="Unassembled WGS sequence"/>
</dbReference>
<dbReference type="AlphaFoldDB" id="A0AAE3MDT4"/>
<evidence type="ECO:0000313" key="3">
    <source>
        <dbReference type="Proteomes" id="UP001207408"/>
    </source>
</evidence>
<protein>
    <recommendedName>
        <fullName evidence="4">DUF5667 domain-containing protein</fullName>
    </recommendedName>
</protein>
<keyword evidence="3" id="KW-1185">Reference proteome</keyword>
<dbReference type="EMBL" id="JAPDPI010000013">
    <property type="protein sequence ID" value="MCW3805606.1"/>
    <property type="molecule type" value="Genomic_DNA"/>
</dbReference>